<organism evidence="3 4">
    <name type="scientific">Dendrobium catenatum</name>
    <dbReference type="NCBI Taxonomy" id="906689"/>
    <lineage>
        <taxon>Eukaryota</taxon>
        <taxon>Viridiplantae</taxon>
        <taxon>Streptophyta</taxon>
        <taxon>Embryophyta</taxon>
        <taxon>Tracheophyta</taxon>
        <taxon>Spermatophyta</taxon>
        <taxon>Magnoliopsida</taxon>
        <taxon>Liliopsida</taxon>
        <taxon>Asparagales</taxon>
        <taxon>Orchidaceae</taxon>
        <taxon>Epidendroideae</taxon>
        <taxon>Malaxideae</taxon>
        <taxon>Dendrobiinae</taxon>
        <taxon>Dendrobium</taxon>
    </lineage>
</organism>
<feature type="domain" description="Hydroxymethylglutaryl-coenzyme A synthase C-terminal" evidence="2">
    <location>
        <begin position="1"/>
        <end position="130"/>
    </location>
</feature>
<dbReference type="InterPro" id="IPR016039">
    <property type="entry name" value="Thiolase-like"/>
</dbReference>
<dbReference type="GO" id="GO:0006084">
    <property type="term" value="P:acetyl-CoA metabolic process"/>
    <property type="evidence" value="ECO:0007669"/>
    <property type="project" value="InterPro"/>
</dbReference>
<dbReference type="Gene3D" id="3.40.47.10">
    <property type="match status" value="1"/>
</dbReference>
<dbReference type="Proteomes" id="UP000233837">
    <property type="component" value="Unassembled WGS sequence"/>
</dbReference>
<dbReference type="EMBL" id="KZ503159">
    <property type="protein sequence ID" value="PKU67942.1"/>
    <property type="molecule type" value="Genomic_DNA"/>
</dbReference>
<keyword evidence="1" id="KW-0808">Transferase</keyword>
<dbReference type="InterPro" id="IPR013746">
    <property type="entry name" value="HMG_CoA_synt_C_dom"/>
</dbReference>
<dbReference type="AlphaFoldDB" id="A0A2I0VX06"/>
<dbReference type="SUPFAM" id="SSF53901">
    <property type="entry name" value="Thiolase-like"/>
    <property type="match status" value="1"/>
</dbReference>
<sequence length="153" mass="16900">MPKQVGNMYTASLYAALASVIHNKHDTLGGQRIVMFSYGSGLASSMFSFKLNDGQHPFSLSNIASVLNVAEKLEARHEFPPKKFIETMQLMEHRYGAKDFVTTKDTSLLSRDTFYLTHVDSMYRRFYAKKGAAVTSPAGKVAGLNASFLANGH</sequence>
<proteinExistence type="predicted"/>
<dbReference type="STRING" id="906689.A0A2I0VX06"/>
<evidence type="ECO:0000313" key="4">
    <source>
        <dbReference type="Proteomes" id="UP000233837"/>
    </source>
</evidence>
<accession>A0A2I0VX06</accession>
<reference evidence="3 4" key="2">
    <citation type="journal article" date="2017" name="Nature">
        <title>The Apostasia genome and the evolution of orchids.</title>
        <authorList>
            <person name="Zhang G.Q."/>
            <person name="Liu K.W."/>
            <person name="Li Z."/>
            <person name="Lohaus R."/>
            <person name="Hsiao Y.Y."/>
            <person name="Niu S.C."/>
            <person name="Wang J.Y."/>
            <person name="Lin Y.C."/>
            <person name="Xu Q."/>
            <person name="Chen L.J."/>
            <person name="Yoshida K."/>
            <person name="Fujiwara S."/>
            <person name="Wang Z.W."/>
            <person name="Zhang Y.Q."/>
            <person name="Mitsuda N."/>
            <person name="Wang M."/>
            <person name="Liu G.H."/>
            <person name="Pecoraro L."/>
            <person name="Huang H.X."/>
            <person name="Xiao X.J."/>
            <person name="Lin M."/>
            <person name="Wu X.Y."/>
            <person name="Wu W.L."/>
            <person name="Chen Y.Y."/>
            <person name="Chang S.B."/>
            <person name="Sakamoto S."/>
            <person name="Ohme-Takagi M."/>
            <person name="Yagi M."/>
            <person name="Zeng S.J."/>
            <person name="Shen C.Y."/>
            <person name="Yeh C.M."/>
            <person name="Luo Y.B."/>
            <person name="Tsai W.C."/>
            <person name="Van de Peer Y."/>
            <person name="Liu Z.J."/>
        </authorList>
    </citation>
    <scope>NUCLEOTIDE SEQUENCE [LARGE SCALE GENOMIC DNA]</scope>
    <source>
        <tissue evidence="3">The whole plant</tissue>
    </source>
</reference>
<evidence type="ECO:0000256" key="1">
    <source>
        <dbReference type="ARBA" id="ARBA00022679"/>
    </source>
</evidence>
<dbReference type="Pfam" id="PF08540">
    <property type="entry name" value="HMG_CoA_synt_C"/>
    <property type="match status" value="1"/>
</dbReference>
<reference evidence="3 4" key="1">
    <citation type="journal article" date="2016" name="Sci. Rep.">
        <title>The Dendrobium catenatum Lindl. genome sequence provides insights into polysaccharide synthase, floral development and adaptive evolution.</title>
        <authorList>
            <person name="Zhang G.Q."/>
            <person name="Xu Q."/>
            <person name="Bian C."/>
            <person name="Tsai W.C."/>
            <person name="Yeh C.M."/>
            <person name="Liu K.W."/>
            <person name="Yoshida K."/>
            <person name="Zhang L.S."/>
            <person name="Chang S.B."/>
            <person name="Chen F."/>
            <person name="Shi Y."/>
            <person name="Su Y.Y."/>
            <person name="Zhang Y.Q."/>
            <person name="Chen L.J."/>
            <person name="Yin Y."/>
            <person name="Lin M."/>
            <person name="Huang H."/>
            <person name="Deng H."/>
            <person name="Wang Z.W."/>
            <person name="Zhu S.L."/>
            <person name="Zhao X."/>
            <person name="Deng C."/>
            <person name="Niu S.C."/>
            <person name="Huang J."/>
            <person name="Wang M."/>
            <person name="Liu G.H."/>
            <person name="Yang H.J."/>
            <person name="Xiao X.J."/>
            <person name="Hsiao Y.Y."/>
            <person name="Wu W.L."/>
            <person name="Chen Y.Y."/>
            <person name="Mitsuda N."/>
            <person name="Ohme-Takagi M."/>
            <person name="Luo Y.B."/>
            <person name="Van de Peer Y."/>
            <person name="Liu Z.J."/>
        </authorList>
    </citation>
    <scope>NUCLEOTIDE SEQUENCE [LARGE SCALE GENOMIC DNA]</scope>
    <source>
        <tissue evidence="3">The whole plant</tissue>
    </source>
</reference>
<dbReference type="GO" id="GO:0010142">
    <property type="term" value="P:farnesyl diphosphate biosynthetic process, mevalonate pathway"/>
    <property type="evidence" value="ECO:0007669"/>
    <property type="project" value="InterPro"/>
</dbReference>
<dbReference type="PANTHER" id="PTHR43323">
    <property type="entry name" value="3-HYDROXY-3-METHYLGLUTARYL COENZYME A SYNTHASE"/>
    <property type="match status" value="1"/>
</dbReference>
<evidence type="ECO:0000259" key="2">
    <source>
        <dbReference type="Pfam" id="PF08540"/>
    </source>
</evidence>
<keyword evidence="4" id="KW-1185">Reference proteome</keyword>
<name>A0A2I0VX06_9ASPA</name>
<protein>
    <submittedName>
        <fullName evidence="3">Hydroxymethylglutaryl-CoA synthase</fullName>
    </submittedName>
</protein>
<dbReference type="PANTHER" id="PTHR43323:SF2">
    <property type="entry name" value="HYDROXYMETHYLGLUTARYL-COA SYNTHASE"/>
    <property type="match status" value="1"/>
</dbReference>
<evidence type="ECO:0000313" key="3">
    <source>
        <dbReference type="EMBL" id="PKU67942.1"/>
    </source>
</evidence>
<gene>
    <name evidence="3" type="primary">HMGS</name>
    <name evidence="3" type="ORF">MA16_Dca006977</name>
</gene>
<dbReference type="GO" id="GO:0004421">
    <property type="term" value="F:hydroxymethylglutaryl-CoA synthase activity"/>
    <property type="evidence" value="ECO:0007669"/>
    <property type="project" value="InterPro"/>
</dbReference>